<organism evidence="2">
    <name type="scientific">uncultured bacterium Csd4</name>
    <dbReference type="NCBI Taxonomy" id="1637487"/>
    <lineage>
        <taxon>Bacteria</taxon>
        <taxon>environmental samples</taxon>
    </lineage>
</organism>
<dbReference type="InterPro" id="IPR013783">
    <property type="entry name" value="Ig-like_fold"/>
</dbReference>
<dbReference type="Gene3D" id="2.60.40.10">
    <property type="entry name" value="Immunoglobulins"/>
    <property type="match status" value="1"/>
</dbReference>
<name>A0A0F6WGC8_9BACT</name>
<protein>
    <recommendedName>
        <fullName evidence="3">Thioredoxin domain-containing protein</fullName>
    </recommendedName>
</protein>
<evidence type="ECO:0008006" key="3">
    <source>
        <dbReference type="Google" id="ProtNLM"/>
    </source>
</evidence>
<feature type="chain" id="PRO_5002511383" description="Thioredoxin domain-containing protein" evidence="1">
    <location>
        <begin position="21"/>
        <end position="1152"/>
    </location>
</feature>
<dbReference type="InterPro" id="IPR036249">
    <property type="entry name" value="Thioredoxin-like_sf"/>
</dbReference>
<reference evidence="2" key="1">
    <citation type="journal article" date="2015" name="Appl. Microbiol. Biotechnol.">
        <title>Improved ethanol production from biomass by a rumen metagenomic DNA fragment expressed in Escherichia coli MS04 during fermentation.</title>
        <authorList>
            <person name="Loaces I."/>
            <person name="Amarelle V."/>
            <person name="Munoz-Gutierrez I."/>
            <person name="Fabiano E."/>
            <person name="Martinez A."/>
            <person name="Noya F."/>
        </authorList>
    </citation>
    <scope>NUCLEOTIDE SEQUENCE</scope>
</reference>
<keyword evidence="1" id="KW-0732">Signal</keyword>
<accession>A0A0F6WGC8</accession>
<dbReference type="SUPFAM" id="SSF52833">
    <property type="entry name" value="Thioredoxin-like"/>
    <property type="match status" value="1"/>
</dbReference>
<evidence type="ECO:0000256" key="1">
    <source>
        <dbReference type="SAM" id="SignalP"/>
    </source>
</evidence>
<proteinExistence type="predicted"/>
<evidence type="ECO:0000313" key="2">
    <source>
        <dbReference type="EMBL" id="AKF17182.1"/>
    </source>
</evidence>
<dbReference type="EMBL" id="KP843855">
    <property type="protein sequence ID" value="AKF17182.1"/>
    <property type="molecule type" value="Genomic_DNA"/>
</dbReference>
<sequence>MRKFTLLTLVTLLFSVTMMAQNKQRVLSPARMASLVPNAKTEAKSAPSPKTLQKQVDLQRLKSAREVFAARTNGKKTTPDKPVMNRAQKAFTAGAPYIIEQPEGTQVFYEKSGQAYYVYIFYVVNTSYTGAVGNVVFGANNEVYIKNIISQLNTGSWVKGTLNGSTITVDFPFKAFEADGDEYFVVPMTFDAEDQWYYPAENTSITFNYDATTGAISTPQDSPQATGETIIGLVDADGSWTGYADWDIEMTKVTDEPIVAPDNIETAQYSLMAPDYEGSLCSVGFIGDDVYIQGLYPGLPDAWVKGTIQGDKVVFKSGQYLGPDEEAGYHEYLMSATVQKEWDDYYQEYYDVYNLSDEDIVFDYDAATKSLSNSSTFLINAGKEEAYYISAFTGAEIKPFVEVAATPATPEWYQIYEGGYAYYSYGYGWGYLYFNIPSSDVDGNFIVTDKLSYAIWIKVNGVEKQLVLSPDDYINLDQAMTEIPFNFTENWDIEMEGSARYLYYYVLGPEAFGIQTIYRGGGEEHRSEIAWMNVQDLGSEIQPDAATPAYPDVDPADVGASINYGYYQGHEDVGMFGEAKPQTYDVAIHIQDPALVGTHIESVTIPVMDAEGLTNIKAWLSSQLRVEGDKNKPDLAEVNVTPAEAGFVTVKFDKPYTIPEEGVYVGYSFDVDEVTNAETAYPVAVISQSTPGGFYMHTSRGFLKWFDLTSMLGANAVMQVSVSGSKVQENAVAPLAGESIFVMANSGEDVEINVDVENHGSAGIKSLDMEYAVAGKTGTQHFDLDEPLDGFFGKKYTATLKVPEFTERGNYTLDVKVTKVNGVENQDAAPQASTPIVALNTVPKHRTLLEEYTGTWCGYCPRGYVALETLAALYPDDYVLISYHNGDPMEIMAVEQFPSVVEGFPDAWIDRSIEVDPYYGTGNDEMGVVKDLTERAKLFGEADIQVGAELSESGVSVKVTTEVTFPYDVTDGNYALEYVLLEDGLTGDPGTDWDQSNYYAGGELGDLPFFAEAESSVPGLVFNDVAVLKSVIGGIDGSIPANVEADKPVTHKYTFYLFDARNTSGEKVIQNANNLKVAVLLINQATGEVVNANKVKVGENTGINAIQNNDSKMVKVEYYDLSGRKLSSLQRGANIVVIRYADGSQHAMKVVK</sequence>
<dbReference type="AlphaFoldDB" id="A0A0F6WGC8"/>
<feature type="signal peptide" evidence="1">
    <location>
        <begin position="1"/>
        <end position="20"/>
    </location>
</feature>